<feature type="transmembrane region" description="Helical" evidence="2">
    <location>
        <begin position="166"/>
        <end position="186"/>
    </location>
</feature>
<evidence type="ECO:0000313" key="3">
    <source>
        <dbReference type="EMBL" id="KXB02112.1"/>
    </source>
</evidence>
<feature type="transmembrane region" description="Helical" evidence="2">
    <location>
        <begin position="138"/>
        <end position="160"/>
    </location>
</feature>
<name>A0A133V6Q3_9EURY</name>
<proteinExistence type="predicted"/>
<keyword evidence="4" id="KW-1185">Reference proteome</keyword>
<evidence type="ECO:0000256" key="2">
    <source>
        <dbReference type="SAM" id="Phobius"/>
    </source>
</evidence>
<evidence type="ECO:0000256" key="1">
    <source>
        <dbReference type="SAM" id="Coils"/>
    </source>
</evidence>
<gene>
    <name evidence="3" type="ORF">AKJ43_02485</name>
</gene>
<evidence type="ECO:0008006" key="5">
    <source>
        <dbReference type="Google" id="ProtNLM"/>
    </source>
</evidence>
<organism evidence="3 4">
    <name type="scientific">candidate division MSBL1 archaeon SCGC-AAA261D19</name>
    <dbReference type="NCBI Taxonomy" id="1698273"/>
    <lineage>
        <taxon>Archaea</taxon>
        <taxon>Methanobacteriati</taxon>
        <taxon>Methanobacteriota</taxon>
        <taxon>candidate division MSBL1</taxon>
    </lineage>
</organism>
<keyword evidence="2" id="KW-0472">Membrane</keyword>
<dbReference type="AlphaFoldDB" id="A0A133V6Q3"/>
<feature type="coiled-coil region" evidence="1">
    <location>
        <begin position="293"/>
        <end position="371"/>
    </location>
</feature>
<protein>
    <recommendedName>
        <fullName evidence="5">Chromosome partition protein Smc</fullName>
    </recommendedName>
</protein>
<accession>A0A133V6Q3</accession>
<evidence type="ECO:0000313" key="4">
    <source>
        <dbReference type="Proteomes" id="UP000070400"/>
    </source>
</evidence>
<dbReference type="Proteomes" id="UP000070400">
    <property type="component" value="Unassembled WGS sequence"/>
</dbReference>
<keyword evidence="2" id="KW-0812">Transmembrane</keyword>
<comment type="caution">
    <text evidence="3">The sequence shown here is derived from an EMBL/GenBank/DDBJ whole genome shotgun (WGS) entry which is preliminary data.</text>
</comment>
<reference evidence="3 4" key="1">
    <citation type="journal article" date="2016" name="Sci. Rep.">
        <title>Metabolic traits of an uncultured archaeal lineage -MSBL1- from brine pools of the Red Sea.</title>
        <authorList>
            <person name="Mwirichia R."/>
            <person name="Alam I."/>
            <person name="Rashid M."/>
            <person name="Vinu M."/>
            <person name="Ba-Alawi W."/>
            <person name="Anthony Kamau A."/>
            <person name="Kamanda Ngugi D."/>
            <person name="Goker M."/>
            <person name="Klenk H.P."/>
            <person name="Bajic V."/>
            <person name="Stingl U."/>
        </authorList>
    </citation>
    <scope>NUCLEOTIDE SEQUENCE [LARGE SCALE GENOMIC DNA]</scope>
    <source>
        <strain evidence="3">SCGC-AAA261D19</strain>
    </source>
</reference>
<keyword evidence="2" id="KW-1133">Transmembrane helix</keyword>
<sequence length="443" mass="50242">MWTKGIRKVEGRLKELGRLTDTLKLSNSKSSDKAKSQLKLAKELKNDIWKYLDKAKEEGVQALESQKLSAESEKSRLEKRRKILELGKLAKAYNEAKGTFGELSKIPPEKKTSEIRENLGSVKNTVVKRSEYERNLDLYKNLSIITGLGSTISFAAVILAGILSPLALIIPILFFAGLAGSALLYFKTSSDLSAPEKEVGSITARVRRIGLKPSGRTQKEKITSLGQKLDEINAKRRELNAQLRENMGILKDNLKIEKKPTDEEILEEASKKIRAKRDELGLDAQIPHDEKELGEIKDRLKEIGEKLKGLEDSLKEHKGKLEEFSDRTRELNFQAFLGEELDLKIVNLESLERLAKELDRFASEIEENEITSKTAVEIFEGLESEEEEKISDLFGKDSETAEIFTEITDGRYRTVDYDGEEEKIFVERPSGEKKISQQRIEWI</sequence>
<keyword evidence="1" id="KW-0175">Coiled coil</keyword>
<dbReference type="EMBL" id="LHXX01000025">
    <property type="protein sequence ID" value="KXB02112.1"/>
    <property type="molecule type" value="Genomic_DNA"/>
</dbReference>